<keyword evidence="1" id="KW-0812">Transmembrane</keyword>
<keyword evidence="3" id="KW-1185">Reference proteome</keyword>
<proteinExistence type="predicted"/>
<protein>
    <submittedName>
        <fullName evidence="2">Uncharacterized protein</fullName>
    </submittedName>
</protein>
<name>A0A5C7FFD2_9BACI</name>
<gene>
    <name evidence="2" type="ORF">FTX54_001350</name>
</gene>
<feature type="transmembrane region" description="Helical" evidence="1">
    <location>
        <begin position="12"/>
        <end position="30"/>
    </location>
</feature>
<dbReference type="KEGG" id="ahal:FTX54_001350"/>
<feature type="transmembrane region" description="Helical" evidence="1">
    <location>
        <begin position="36"/>
        <end position="53"/>
    </location>
</feature>
<sequence>MKYRTLSGKWALMLTLVFIGLISVKLFLTLPLPTPIVAVLGLVGFALGITALVKHDRSLSVLFSIAVGLIIVTWIIGRMMFLY</sequence>
<keyword evidence="1" id="KW-1133">Transmembrane helix</keyword>
<keyword evidence="1" id="KW-0472">Membrane</keyword>
<dbReference type="RefSeq" id="WP_147804253.1">
    <property type="nucleotide sequence ID" value="NZ_CP144914.1"/>
</dbReference>
<evidence type="ECO:0000313" key="3">
    <source>
        <dbReference type="Proteomes" id="UP000321816"/>
    </source>
</evidence>
<dbReference type="EMBL" id="CP144914">
    <property type="protein sequence ID" value="WWD80239.1"/>
    <property type="molecule type" value="Genomic_DNA"/>
</dbReference>
<dbReference type="Proteomes" id="UP000321816">
    <property type="component" value="Chromosome"/>
</dbReference>
<reference evidence="2 3" key="1">
    <citation type="submission" date="2024-01" db="EMBL/GenBank/DDBJ databases">
        <title>Complete Genome Sequence of Alkalicoccus halolimnae BZ-SZ-XJ29T, a Moderately Halophilic Bacterium Isolated from a Salt Lake.</title>
        <authorList>
            <person name="Zhao B."/>
        </authorList>
    </citation>
    <scope>NUCLEOTIDE SEQUENCE [LARGE SCALE GENOMIC DNA]</scope>
    <source>
        <strain evidence="2 3">BZ-SZ-XJ29</strain>
    </source>
</reference>
<organism evidence="2 3">
    <name type="scientific">Alkalicoccus halolimnae</name>
    <dbReference type="NCBI Taxonomy" id="1667239"/>
    <lineage>
        <taxon>Bacteria</taxon>
        <taxon>Bacillati</taxon>
        <taxon>Bacillota</taxon>
        <taxon>Bacilli</taxon>
        <taxon>Bacillales</taxon>
        <taxon>Bacillaceae</taxon>
        <taxon>Alkalicoccus</taxon>
    </lineage>
</organism>
<dbReference type="AlphaFoldDB" id="A0A5C7FFD2"/>
<feature type="transmembrane region" description="Helical" evidence="1">
    <location>
        <begin position="60"/>
        <end position="81"/>
    </location>
</feature>
<evidence type="ECO:0000256" key="1">
    <source>
        <dbReference type="SAM" id="Phobius"/>
    </source>
</evidence>
<evidence type="ECO:0000313" key="2">
    <source>
        <dbReference type="EMBL" id="WWD80239.1"/>
    </source>
</evidence>
<accession>A0A5C7FFD2</accession>